<evidence type="ECO:0000256" key="1">
    <source>
        <dbReference type="ARBA" id="ARBA00023015"/>
    </source>
</evidence>
<dbReference type="InterPro" id="IPR001845">
    <property type="entry name" value="HTH_ArsR_DNA-bd_dom"/>
</dbReference>
<dbReference type="CDD" id="cd00090">
    <property type="entry name" value="HTH_ARSR"/>
    <property type="match status" value="1"/>
</dbReference>
<evidence type="ECO:0000313" key="6">
    <source>
        <dbReference type="Proteomes" id="UP000315673"/>
    </source>
</evidence>
<dbReference type="EMBL" id="CP042306">
    <property type="protein sequence ID" value="QDZ08975.1"/>
    <property type="molecule type" value="Genomic_DNA"/>
</dbReference>
<dbReference type="InterPro" id="IPR036390">
    <property type="entry name" value="WH_DNA-bd_sf"/>
</dbReference>
<feature type="domain" description="HTH arsR-type" evidence="4">
    <location>
        <begin position="1"/>
        <end position="95"/>
    </location>
</feature>
<evidence type="ECO:0000259" key="4">
    <source>
        <dbReference type="PROSITE" id="PS50987"/>
    </source>
</evidence>
<dbReference type="PANTHER" id="PTHR43132">
    <property type="entry name" value="ARSENICAL RESISTANCE OPERON REPRESSOR ARSR-RELATED"/>
    <property type="match status" value="1"/>
</dbReference>
<reference evidence="5 6" key="1">
    <citation type="submission" date="2019-07" db="EMBL/GenBank/DDBJ databases">
        <title>Full genome sequence of Sphingomonas sp. 4R-6-7(HKS19).</title>
        <authorList>
            <person name="Im W.-T."/>
        </authorList>
    </citation>
    <scope>NUCLEOTIDE SEQUENCE [LARGE SCALE GENOMIC DNA]</scope>
    <source>
        <strain evidence="5 6">HKS19</strain>
    </source>
</reference>
<sequence>MQLPTAVEALSALAHSSRLAAFRLLVRAGADGVAAGDIAREIGALPNTLSTHLTILGSAGLITSQRKGRSVIYSADYDGMRDLLGFLVADCCGGQPAICGSLGDLASKADCRP</sequence>
<dbReference type="SMART" id="SM00418">
    <property type="entry name" value="HTH_ARSR"/>
    <property type="match status" value="1"/>
</dbReference>
<dbReference type="AlphaFoldDB" id="A0A5B8LMR5"/>
<dbReference type="InterPro" id="IPR011991">
    <property type="entry name" value="ArsR-like_HTH"/>
</dbReference>
<dbReference type="OrthoDB" id="9804742at2"/>
<keyword evidence="3" id="KW-0804">Transcription</keyword>
<dbReference type="PANTHER" id="PTHR43132:SF2">
    <property type="entry name" value="ARSENICAL RESISTANCE OPERON REPRESSOR ARSR-RELATED"/>
    <property type="match status" value="1"/>
</dbReference>
<dbReference type="Gene3D" id="1.10.10.10">
    <property type="entry name" value="Winged helix-like DNA-binding domain superfamily/Winged helix DNA-binding domain"/>
    <property type="match status" value="1"/>
</dbReference>
<keyword evidence="2" id="KW-0238">DNA-binding</keyword>
<keyword evidence="6" id="KW-1185">Reference proteome</keyword>
<gene>
    <name evidence="5" type="ORF">FPZ24_00885</name>
</gene>
<dbReference type="InterPro" id="IPR036388">
    <property type="entry name" value="WH-like_DNA-bd_sf"/>
</dbReference>
<evidence type="ECO:0000256" key="2">
    <source>
        <dbReference type="ARBA" id="ARBA00023125"/>
    </source>
</evidence>
<organism evidence="5 6">
    <name type="scientific">Sphingomonas panacisoli</name>
    <dbReference type="NCBI Taxonomy" id="1813879"/>
    <lineage>
        <taxon>Bacteria</taxon>
        <taxon>Pseudomonadati</taxon>
        <taxon>Pseudomonadota</taxon>
        <taxon>Alphaproteobacteria</taxon>
        <taxon>Sphingomonadales</taxon>
        <taxon>Sphingomonadaceae</taxon>
        <taxon>Sphingomonas</taxon>
    </lineage>
</organism>
<dbReference type="Proteomes" id="UP000315673">
    <property type="component" value="Chromosome"/>
</dbReference>
<keyword evidence="1" id="KW-0805">Transcription regulation</keyword>
<evidence type="ECO:0000313" key="5">
    <source>
        <dbReference type="EMBL" id="QDZ08975.1"/>
    </source>
</evidence>
<accession>A0A5B8LMR5</accession>
<name>A0A5B8LMR5_9SPHN</name>
<dbReference type="PRINTS" id="PR00778">
    <property type="entry name" value="HTHARSR"/>
</dbReference>
<dbReference type="PROSITE" id="PS50987">
    <property type="entry name" value="HTH_ARSR_2"/>
    <property type="match status" value="1"/>
</dbReference>
<proteinExistence type="predicted"/>
<dbReference type="NCBIfam" id="NF033788">
    <property type="entry name" value="HTH_metalloreg"/>
    <property type="match status" value="1"/>
</dbReference>
<dbReference type="Pfam" id="PF12840">
    <property type="entry name" value="HTH_20"/>
    <property type="match status" value="1"/>
</dbReference>
<protein>
    <submittedName>
        <fullName evidence="5">Helix-turn-helix transcriptional regulator</fullName>
    </submittedName>
</protein>
<dbReference type="GO" id="GO:0003677">
    <property type="term" value="F:DNA binding"/>
    <property type="evidence" value="ECO:0007669"/>
    <property type="project" value="UniProtKB-KW"/>
</dbReference>
<dbReference type="GO" id="GO:0003700">
    <property type="term" value="F:DNA-binding transcription factor activity"/>
    <property type="evidence" value="ECO:0007669"/>
    <property type="project" value="InterPro"/>
</dbReference>
<evidence type="ECO:0000256" key="3">
    <source>
        <dbReference type="ARBA" id="ARBA00023163"/>
    </source>
</evidence>
<dbReference type="SUPFAM" id="SSF46785">
    <property type="entry name" value="Winged helix' DNA-binding domain"/>
    <property type="match status" value="1"/>
</dbReference>
<dbReference type="KEGG" id="spai:FPZ24_00885"/>
<dbReference type="InterPro" id="IPR051011">
    <property type="entry name" value="Metal_resp_trans_reg"/>
</dbReference>